<organism evidence="3 4">
    <name type="scientific">Blepharisma stoltei</name>
    <dbReference type="NCBI Taxonomy" id="1481888"/>
    <lineage>
        <taxon>Eukaryota</taxon>
        <taxon>Sar</taxon>
        <taxon>Alveolata</taxon>
        <taxon>Ciliophora</taxon>
        <taxon>Postciliodesmatophora</taxon>
        <taxon>Heterotrichea</taxon>
        <taxon>Heterotrichida</taxon>
        <taxon>Blepharismidae</taxon>
        <taxon>Blepharisma</taxon>
    </lineage>
</organism>
<evidence type="ECO:0000313" key="3">
    <source>
        <dbReference type="EMBL" id="CAG9321102.1"/>
    </source>
</evidence>
<reference evidence="3" key="1">
    <citation type="submission" date="2021-09" db="EMBL/GenBank/DDBJ databases">
        <authorList>
            <consortium name="AG Swart"/>
            <person name="Singh M."/>
            <person name="Singh A."/>
            <person name="Seah K."/>
            <person name="Emmerich C."/>
        </authorList>
    </citation>
    <scope>NUCLEOTIDE SEQUENCE</scope>
    <source>
        <strain evidence="3">ATCC30299</strain>
    </source>
</reference>
<feature type="transmembrane region" description="Helical" evidence="2">
    <location>
        <begin position="135"/>
        <end position="152"/>
    </location>
</feature>
<feature type="compositionally biased region" description="Basic and acidic residues" evidence="1">
    <location>
        <begin position="229"/>
        <end position="241"/>
    </location>
</feature>
<feature type="transmembrane region" description="Helical" evidence="2">
    <location>
        <begin position="172"/>
        <end position="195"/>
    </location>
</feature>
<keyword evidence="4" id="KW-1185">Reference proteome</keyword>
<protein>
    <submittedName>
        <fullName evidence="3">Uncharacterized protein</fullName>
    </submittedName>
</protein>
<feature type="transmembrane region" description="Helical" evidence="2">
    <location>
        <begin position="93"/>
        <end position="114"/>
    </location>
</feature>
<sequence>MVSARSTIFYKIGIDILYFCVVLSVYFVEIFKFMDKYYIGLLGIRYDYTNSQYGLEAQLVASYEQFSDHFCDPGIYAQYLSKKLCDNKDNLEIAGILFVVFSSLAHAFMAYGILNMIGKACGCRMWGLLKYDFPHYVYPGVYIVAVVLYLSVSQFYNMSPPSNYDSDYDLKIYFGVILMFFAVFLSVSSGIYFMFLKKKMNTYLFPRDSFYKSLKEEREQRKSLTPKIAKTDAESESSEKV</sequence>
<evidence type="ECO:0000313" key="4">
    <source>
        <dbReference type="Proteomes" id="UP001162131"/>
    </source>
</evidence>
<feature type="transmembrane region" description="Helical" evidence="2">
    <location>
        <begin position="12"/>
        <end position="31"/>
    </location>
</feature>
<keyword evidence="2" id="KW-0472">Membrane</keyword>
<dbReference type="EMBL" id="CAJZBQ010000027">
    <property type="protein sequence ID" value="CAG9321102.1"/>
    <property type="molecule type" value="Genomic_DNA"/>
</dbReference>
<evidence type="ECO:0000256" key="1">
    <source>
        <dbReference type="SAM" id="MobiDB-lite"/>
    </source>
</evidence>
<keyword evidence="2" id="KW-0812">Transmembrane</keyword>
<gene>
    <name evidence="3" type="ORF">BSTOLATCC_MIC27672</name>
</gene>
<evidence type="ECO:0000256" key="2">
    <source>
        <dbReference type="SAM" id="Phobius"/>
    </source>
</evidence>
<keyword evidence="2" id="KW-1133">Transmembrane helix</keyword>
<feature type="region of interest" description="Disordered" evidence="1">
    <location>
        <begin position="216"/>
        <end position="241"/>
    </location>
</feature>
<name>A0AAU9JJU9_9CILI</name>
<accession>A0AAU9JJU9</accession>
<dbReference type="Proteomes" id="UP001162131">
    <property type="component" value="Unassembled WGS sequence"/>
</dbReference>
<comment type="caution">
    <text evidence="3">The sequence shown here is derived from an EMBL/GenBank/DDBJ whole genome shotgun (WGS) entry which is preliminary data.</text>
</comment>
<dbReference type="AlphaFoldDB" id="A0AAU9JJU9"/>
<proteinExistence type="predicted"/>